<feature type="compositionally biased region" description="Acidic residues" evidence="6">
    <location>
        <begin position="503"/>
        <end position="519"/>
    </location>
</feature>
<dbReference type="PANTHER" id="PTHR15180:SF1">
    <property type="entry name" value="GENERAL TRANSCRIPTION FACTOR 3C POLYPEPTIDE 1"/>
    <property type="match status" value="1"/>
</dbReference>
<dbReference type="CDD" id="cd15489">
    <property type="entry name" value="PHD_SF"/>
    <property type="match status" value="1"/>
</dbReference>
<evidence type="ECO:0000256" key="6">
    <source>
        <dbReference type="SAM" id="MobiDB-lite"/>
    </source>
</evidence>
<dbReference type="PANTHER" id="PTHR15180">
    <property type="entry name" value="GENERAL TRANSCRIPTION FACTOR 3C POLYPEPTIDE 1"/>
    <property type="match status" value="1"/>
</dbReference>
<protein>
    <recommendedName>
        <fullName evidence="7">B-block binding subunit of TFIIIC domain-containing protein</fullName>
    </recommendedName>
</protein>
<dbReference type="AlphaFoldDB" id="A0A4P9ZMM7"/>
<evidence type="ECO:0000256" key="4">
    <source>
        <dbReference type="ARBA" id="ARBA00023163"/>
    </source>
</evidence>
<dbReference type="GO" id="GO:0000127">
    <property type="term" value="C:transcription factor TFIIIC complex"/>
    <property type="evidence" value="ECO:0007669"/>
    <property type="project" value="InterPro"/>
</dbReference>
<proteinExistence type="predicted"/>
<dbReference type="InterPro" id="IPR007309">
    <property type="entry name" value="TFIIIC_Bblock-bd"/>
</dbReference>
<dbReference type="GO" id="GO:0042791">
    <property type="term" value="P:5S class rRNA transcription by RNA polymerase III"/>
    <property type="evidence" value="ECO:0007669"/>
    <property type="project" value="TreeGrafter"/>
</dbReference>
<evidence type="ECO:0000256" key="3">
    <source>
        <dbReference type="ARBA" id="ARBA00023125"/>
    </source>
</evidence>
<feature type="region of interest" description="Disordered" evidence="6">
    <location>
        <begin position="608"/>
        <end position="627"/>
    </location>
</feature>
<feature type="region of interest" description="Disordered" evidence="6">
    <location>
        <begin position="38"/>
        <end position="58"/>
    </location>
</feature>
<dbReference type="InterPro" id="IPR044210">
    <property type="entry name" value="Tfc3-like"/>
</dbReference>
<evidence type="ECO:0000256" key="1">
    <source>
        <dbReference type="ARBA" id="ARBA00004123"/>
    </source>
</evidence>
<feature type="region of interest" description="Disordered" evidence="6">
    <location>
        <begin position="846"/>
        <end position="866"/>
    </location>
</feature>
<keyword evidence="4" id="KW-0804">Transcription</keyword>
<feature type="compositionally biased region" description="Basic and acidic residues" evidence="6">
    <location>
        <begin position="458"/>
        <end position="467"/>
    </location>
</feature>
<feature type="domain" description="B-block binding subunit of TFIIIC" evidence="7">
    <location>
        <begin position="230"/>
        <end position="293"/>
    </location>
</feature>
<keyword evidence="9" id="KW-1185">Reference proteome</keyword>
<evidence type="ECO:0000259" key="7">
    <source>
        <dbReference type="Pfam" id="PF04182"/>
    </source>
</evidence>
<keyword evidence="5" id="KW-0539">Nucleus</keyword>
<name>A0A4P9ZMM7_9FUNG</name>
<feature type="region of interest" description="Disordered" evidence="6">
    <location>
        <begin position="396"/>
        <end position="551"/>
    </location>
</feature>
<feature type="region of interest" description="Disordered" evidence="6">
    <location>
        <begin position="648"/>
        <end position="674"/>
    </location>
</feature>
<comment type="subcellular location">
    <subcellularLocation>
        <location evidence="1">Nucleus</location>
    </subcellularLocation>
</comment>
<reference evidence="9" key="1">
    <citation type="journal article" date="2018" name="Nat. Microbiol.">
        <title>Leveraging single-cell genomics to expand the fungal tree of life.</title>
        <authorList>
            <person name="Ahrendt S.R."/>
            <person name="Quandt C.A."/>
            <person name="Ciobanu D."/>
            <person name="Clum A."/>
            <person name="Salamov A."/>
            <person name="Andreopoulos B."/>
            <person name="Cheng J.F."/>
            <person name="Woyke T."/>
            <person name="Pelin A."/>
            <person name="Henrissat B."/>
            <person name="Reynolds N.K."/>
            <person name="Benny G.L."/>
            <person name="Smith M.E."/>
            <person name="James T.Y."/>
            <person name="Grigoriev I.V."/>
        </authorList>
    </citation>
    <scope>NUCLEOTIDE SEQUENCE [LARGE SCALE GENOMIC DNA]</scope>
    <source>
        <strain evidence="9">RSA 468</strain>
    </source>
</reference>
<keyword evidence="3" id="KW-0238">DNA-binding</keyword>
<dbReference type="EMBL" id="ML003186">
    <property type="protein sequence ID" value="RKP34483.1"/>
    <property type="molecule type" value="Genomic_DNA"/>
</dbReference>
<feature type="compositionally biased region" description="Basic and acidic residues" evidence="6">
    <location>
        <begin position="425"/>
        <end position="435"/>
    </location>
</feature>
<organism evidence="8 9">
    <name type="scientific">Dimargaris cristalligena</name>
    <dbReference type="NCBI Taxonomy" id="215637"/>
    <lineage>
        <taxon>Eukaryota</taxon>
        <taxon>Fungi</taxon>
        <taxon>Fungi incertae sedis</taxon>
        <taxon>Zoopagomycota</taxon>
        <taxon>Kickxellomycotina</taxon>
        <taxon>Dimargaritomycetes</taxon>
        <taxon>Dimargaritales</taxon>
        <taxon>Dimargaritaceae</taxon>
        <taxon>Dimargaris</taxon>
    </lineage>
</organism>
<feature type="compositionally biased region" description="Acidic residues" evidence="6">
    <location>
        <begin position="408"/>
        <end position="418"/>
    </location>
</feature>
<dbReference type="GO" id="GO:0005634">
    <property type="term" value="C:nucleus"/>
    <property type="evidence" value="ECO:0007669"/>
    <property type="project" value="UniProtKB-SubCell"/>
</dbReference>
<feature type="compositionally biased region" description="Basic residues" evidence="6">
    <location>
        <begin position="443"/>
        <end position="456"/>
    </location>
</feature>
<gene>
    <name evidence="8" type="ORF">BJ085DRAFT_31785</name>
</gene>
<evidence type="ECO:0000313" key="9">
    <source>
        <dbReference type="Proteomes" id="UP000268162"/>
    </source>
</evidence>
<accession>A0A4P9ZMM7</accession>
<dbReference type="GO" id="GO:0003677">
    <property type="term" value="F:DNA binding"/>
    <property type="evidence" value="ECO:0007669"/>
    <property type="project" value="UniProtKB-KW"/>
</dbReference>
<dbReference type="Proteomes" id="UP000268162">
    <property type="component" value="Unassembled WGS sequence"/>
</dbReference>
<feature type="compositionally biased region" description="Low complexity" evidence="6">
    <location>
        <begin position="854"/>
        <end position="866"/>
    </location>
</feature>
<keyword evidence="2" id="KW-0597">Phosphoprotein</keyword>
<evidence type="ECO:0000256" key="2">
    <source>
        <dbReference type="ARBA" id="ARBA00022553"/>
    </source>
</evidence>
<evidence type="ECO:0000313" key="8">
    <source>
        <dbReference type="EMBL" id="RKP34483.1"/>
    </source>
</evidence>
<dbReference type="GO" id="GO:0006384">
    <property type="term" value="P:transcription initiation at RNA polymerase III promoter"/>
    <property type="evidence" value="ECO:0007669"/>
    <property type="project" value="InterPro"/>
</dbReference>
<dbReference type="Pfam" id="PF04182">
    <property type="entry name" value="B-block_TFIIIC"/>
    <property type="match status" value="1"/>
</dbReference>
<evidence type="ECO:0000256" key="5">
    <source>
        <dbReference type="ARBA" id="ARBA00023242"/>
    </source>
</evidence>
<feature type="compositionally biased region" description="Basic and acidic residues" evidence="6">
    <location>
        <begin position="811"/>
        <end position="820"/>
    </location>
</feature>
<dbReference type="STRING" id="215637.A0A4P9ZMM7"/>
<sequence length="988" mass="109167">MQLDDLLAYLAKEIAVDGELGSSLERIWRFAQAFEPRPALPGPSSTTPAPGEDPALENQPVVVDQATRQLIWRWLPHLPNLNFIVRPSKAAAPKLPAPSLMAASTNDQRRLIPMPCLLGAPGTTGPNMKKGTGPNFARDQPAFLLYSTDKDTLAALAPSERAALWGEFPTVGLAQLPSLFQTLYRWSLTTAESTTPGDFELFVVASYSEIFTHLFGGLDSKSPIVSSLCYPALQLIARERQQGLAVINISQQLGTDARSTFHYIRTLVREGLVRRQAVIFRKCNTNACYHIGYLPPTNDPPAPAPTPAAAPVTIPPPNPASNLYDVEAGRIRLTSTLATRPNRIMLFAEAKQVFGIKVGRVPELRRLNRLIQWLVSKKFIEKIRVPCHLVSHEGEIPAESMLPMDSNSDMDDPSDDDTASILPAEDSRTREERAGLELASPTPRRRKRTRRARGRPSFHMDRLHDDFEGNSLPIKPERPGEGYDPSSLWVTPQKRVVRTAPVDSDDDPSFESPGEDTDTIESSGAEYSEDDEGGHYQGAQQKTKVSKSQRRRTVTCIRLLREYHPMRTARIQMLECHQALPVNRSDPGFNTELLDDPEYPPLVQWQTMENRGPGSDRESDAPNPTCHHSLNQPNQLFYPGYALPWAVTNPNPDLPRPDESAEPDGETASRPSFGLSPLLPLETQIYSLLARQILEGASIHDIHRAFPTVAPKFILRAMDLLMAASNPRGPSTSSSTVGERSTGRYPLLFPRAKIKSNFEFVGRLRFRHFNIESPETDPTHPLWTRPLLPALPMIETESEDVIVINPNPRKRNADTSDHLRTPAPKRTHRTTDAQLRSVLLASAQAASPTPADVSSPDTITSATTTAAASTDQDELDFAFCRLTEAGCPNCKMVGVQLHEVRCAGCRARFHATCLRAAAPSLVLSTWCCSSSCKSRVHQGAGKDSAPSTPKLTRRGWSTLFLWNGGVFALQLLPHVYSKLGRAFGYPLY</sequence>
<feature type="region of interest" description="Disordered" evidence="6">
    <location>
        <begin position="807"/>
        <end position="831"/>
    </location>
</feature>